<accession>A0A3B0ZQP1</accession>
<keyword evidence="3" id="KW-0540">Nuclease</keyword>
<dbReference type="InterPro" id="IPR001667">
    <property type="entry name" value="DDH_dom"/>
</dbReference>
<dbReference type="SUPFAM" id="SSF64182">
    <property type="entry name" value="DHH phosphoesterases"/>
    <property type="match status" value="1"/>
</dbReference>
<evidence type="ECO:0000259" key="8">
    <source>
        <dbReference type="Pfam" id="PF17768"/>
    </source>
</evidence>
<protein>
    <recommendedName>
        <fullName evidence="2">Single-stranded-DNA-specific exonuclease RecJ</fullName>
    </recommendedName>
</protein>
<evidence type="ECO:0000256" key="3">
    <source>
        <dbReference type="ARBA" id="ARBA00022722"/>
    </source>
</evidence>
<evidence type="ECO:0000256" key="4">
    <source>
        <dbReference type="ARBA" id="ARBA00022801"/>
    </source>
</evidence>
<evidence type="ECO:0000256" key="5">
    <source>
        <dbReference type="ARBA" id="ARBA00022839"/>
    </source>
</evidence>
<gene>
    <name evidence="9" type="ORF">MNBD_GAMMA23-1661</name>
</gene>
<feature type="domain" description="RecJ OB" evidence="8">
    <location>
        <begin position="507"/>
        <end position="614"/>
    </location>
</feature>
<feature type="domain" description="DDH" evidence="6">
    <location>
        <begin position="102"/>
        <end position="261"/>
    </location>
</feature>
<dbReference type="EMBL" id="UOFT01000049">
    <property type="protein sequence ID" value="VAW95875.1"/>
    <property type="molecule type" value="Genomic_DNA"/>
</dbReference>
<dbReference type="Pfam" id="PF01368">
    <property type="entry name" value="DHH"/>
    <property type="match status" value="1"/>
</dbReference>
<dbReference type="InterPro" id="IPR051673">
    <property type="entry name" value="SSDNA_exonuclease_RecJ"/>
</dbReference>
<proteinExistence type="inferred from homology"/>
<evidence type="ECO:0000256" key="2">
    <source>
        <dbReference type="ARBA" id="ARBA00019841"/>
    </source>
</evidence>
<dbReference type="Pfam" id="PF02272">
    <property type="entry name" value="DHHA1"/>
    <property type="match status" value="1"/>
</dbReference>
<dbReference type="Gene3D" id="3.90.1640.30">
    <property type="match status" value="1"/>
</dbReference>
<dbReference type="InterPro" id="IPR041122">
    <property type="entry name" value="RecJ_OB"/>
</dbReference>
<organism evidence="9">
    <name type="scientific">hydrothermal vent metagenome</name>
    <dbReference type="NCBI Taxonomy" id="652676"/>
    <lineage>
        <taxon>unclassified sequences</taxon>
        <taxon>metagenomes</taxon>
        <taxon>ecological metagenomes</taxon>
    </lineage>
</organism>
<dbReference type="GO" id="GO:0006310">
    <property type="term" value="P:DNA recombination"/>
    <property type="evidence" value="ECO:0007669"/>
    <property type="project" value="InterPro"/>
</dbReference>
<dbReference type="PANTHER" id="PTHR30255:SF2">
    <property type="entry name" value="SINGLE-STRANDED-DNA-SPECIFIC EXONUCLEASE RECJ"/>
    <property type="match status" value="1"/>
</dbReference>
<dbReference type="NCBIfam" id="TIGR00644">
    <property type="entry name" value="recJ"/>
    <property type="match status" value="1"/>
</dbReference>
<dbReference type="InterPro" id="IPR038763">
    <property type="entry name" value="DHH_sf"/>
</dbReference>
<evidence type="ECO:0000313" key="9">
    <source>
        <dbReference type="EMBL" id="VAW95875.1"/>
    </source>
</evidence>
<dbReference type="FunFam" id="3.90.1640.30:FF:000001">
    <property type="entry name" value="Single-stranded-DNA-specific exonuclease RecJ"/>
    <property type="match status" value="1"/>
</dbReference>
<comment type="similarity">
    <text evidence="1">Belongs to the RecJ family.</text>
</comment>
<evidence type="ECO:0000259" key="7">
    <source>
        <dbReference type="Pfam" id="PF02272"/>
    </source>
</evidence>
<evidence type="ECO:0000259" key="6">
    <source>
        <dbReference type="Pfam" id="PF01368"/>
    </source>
</evidence>
<keyword evidence="4" id="KW-0378">Hydrolase</keyword>
<dbReference type="InterPro" id="IPR003156">
    <property type="entry name" value="DHHA1_dom"/>
</dbReference>
<name>A0A3B0ZQP1_9ZZZZ</name>
<sequence>MTAGTSLILNKKLQVVSGTAVQEKNTEVSKSQRKVCRRQQPETLPDFLSTLPPILARVYSTRNIQSAFELDNSLNGLLPYQGLKGMDDAVRLLVVALQDDASIMIVGDFDADGATSTVVAIRALRLMGYANVSYLVPNRFEYGYGLTPEIVDVAQQSKPDIIITVDNGIASIDGVERAKQHGIKVLVTDHHLPADTLPDADAIVNPNQLGDTFKCKSTAGVGVIFYTMLALRAALRDKGWFTTERPEPNLAELLDLVALGTVADVVPLEHNNRILVAQGIARIRAGKVSAGLNALIKVAGRNAQQLKASDMGFSIAPRINAAGRLDDMSIGIECLLSDDEVHATAIATQLDSLNYSRREIEGEMKQQAFNILDEILKSETDNIDEPSSIPAALCLYQQDWHEGVIGILASRIKEHFHRPVIAFALSNNGSKEETLKGSARSIQGLHLRDVLDEVSKKHPHLIEKFGGHAMAAGLTLKKKNLNEFKKAFVQQVDKHLTDDKLKNILLTDGSLDENEINLDMAELIQNAGPWGQNFPEPVFDGQFDIIEKRIVGEKHLKLVLGYSGAGSMQQNTIDAIAFNVTDESWPVDVSRVDTVYRLDVNEFRGNRTVQLMVEQIEPVIS</sequence>
<dbReference type="InterPro" id="IPR004610">
    <property type="entry name" value="RecJ"/>
</dbReference>
<dbReference type="AlphaFoldDB" id="A0A3B0ZQP1"/>
<dbReference type="Gene3D" id="3.10.310.30">
    <property type="match status" value="1"/>
</dbReference>
<dbReference type="PANTHER" id="PTHR30255">
    <property type="entry name" value="SINGLE-STRANDED-DNA-SPECIFIC EXONUCLEASE RECJ"/>
    <property type="match status" value="1"/>
</dbReference>
<evidence type="ECO:0000256" key="1">
    <source>
        <dbReference type="ARBA" id="ARBA00005915"/>
    </source>
</evidence>
<dbReference type="GO" id="GO:0006281">
    <property type="term" value="P:DNA repair"/>
    <property type="evidence" value="ECO:0007669"/>
    <property type="project" value="InterPro"/>
</dbReference>
<dbReference type="GO" id="GO:0003676">
    <property type="term" value="F:nucleic acid binding"/>
    <property type="evidence" value="ECO:0007669"/>
    <property type="project" value="InterPro"/>
</dbReference>
<keyword evidence="5 9" id="KW-0269">Exonuclease</keyword>
<reference evidence="9" key="1">
    <citation type="submission" date="2018-06" db="EMBL/GenBank/DDBJ databases">
        <authorList>
            <person name="Zhirakovskaya E."/>
        </authorList>
    </citation>
    <scope>NUCLEOTIDE SEQUENCE</scope>
</reference>
<feature type="domain" description="DHHA1" evidence="7">
    <location>
        <begin position="394"/>
        <end position="492"/>
    </location>
</feature>
<dbReference type="Pfam" id="PF17768">
    <property type="entry name" value="RecJ_OB"/>
    <property type="match status" value="1"/>
</dbReference>
<dbReference type="GO" id="GO:0008409">
    <property type="term" value="F:5'-3' exonuclease activity"/>
    <property type="evidence" value="ECO:0007669"/>
    <property type="project" value="InterPro"/>
</dbReference>